<proteinExistence type="predicted"/>
<dbReference type="RefSeq" id="WP_155433245.1">
    <property type="nucleotide sequence ID" value="NZ_JBHLXK010000001.1"/>
</dbReference>
<evidence type="ECO:0000313" key="2">
    <source>
        <dbReference type="Proteomes" id="UP000735592"/>
    </source>
</evidence>
<keyword evidence="2" id="KW-1185">Reference proteome</keyword>
<evidence type="ECO:0008006" key="3">
    <source>
        <dbReference type="Google" id="ProtNLM"/>
    </source>
</evidence>
<dbReference type="PANTHER" id="PTHR35586:SF1">
    <property type="entry name" value="SLL1691 PROTEIN"/>
    <property type="match status" value="1"/>
</dbReference>
<dbReference type="Proteomes" id="UP000735592">
    <property type="component" value="Unassembled WGS sequence"/>
</dbReference>
<organism evidence="1 2">
    <name type="scientific">Pseudoduganella danionis</name>
    <dbReference type="NCBI Taxonomy" id="1890295"/>
    <lineage>
        <taxon>Bacteria</taxon>
        <taxon>Pseudomonadati</taxon>
        <taxon>Pseudomonadota</taxon>
        <taxon>Betaproteobacteria</taxon>
        <taxon>Burkholderiales</taxon>
        <taxon>Oxalobacteraceae</taxon>
        <taxon>Telluria group</taxon>
        <taxon>Pseudoduganella</taxon>
    </lineage>
</organism>
<reference evidence="1 2" key="1">
    <citation type="submission" date="2019-11" db="EMBL/GenBank/DDBJ databases">
        <title>Type strains purchased from KCTC, JCM and DSMZ.</title>
        <authorList>
            <person name="Lu H."/>
        </authorList>
    </citation>
    <scope>NUCLEOTIDE SEQUENCE [LARGE SCALE GENOMIC DNA]</scope>
    <source>
        <strain evidence="1 2">DSM 103461</strain>
    </source>
</reference>
<evidence type="ECO:0000313" key="1">
    <source>
        <dbReference type="EMBL" id="MTW31923.1"/>
    </source>
</evidence>
<dbReference type="EMBL" id="WNKW01000001">
    <property type="protein sequence ID" value="MTW31923.1"/>
    <property type="molecule type" value="Genomic_DNA"/>
</dbReference>
<protein>
    <recommendedName>
        <fullName evidence="3">DUF4351 domain-containing protein</fullName>
    </recommendedName>
</protein>
<comment type="caution">
    <text evidence="1">The sequence shown here is derived from an EMBL/GenBank/DDBJ whole genome shotgun (WGS) entry which is preliminary data.</text>
</comment>
<gene>
    <name evidence="1" type="ORF">GM655_03680</name>
</gene>
<sequence length="174" mass="20569">MVKLRDFEVHMEQLCSDPNPFALVTLAHLQARRTRRNAFQRRHAKWHLTKLLLRRDWDRQRIIDLYRPLDWLLRLPASLESRVRRGIHLIREGTDMAYLSSLERYGLEQGLQKGLQQGLQQGQAAQLLDILELRFGTLPEAVRNRVATAESAQLRRWARNFVYAERLEQVFTAE</sequence>
<name>A0ABW9SIG8_9BURK</name>
<accession>A0ABW9SIG8</accession>
<dbReference type="PANTHER" id="PTHR35586">
    <property type="entry name" value="SLL1691 PROTEIN"/>
    <property type="match status" value="1"/>
</dbReference>